<sequence>MNLKHNKDSKDFLEKTFCYELIIRRTYKMQCFAISITTDNSFIALAQENHINIFQFKKDIHELQQIQIQTNKVTTLNFFSRRRMIVSGSLDSTICISSLNILSNRKYVIKLKGHSRAIQCLVITSNKEDLIISGSRDATIKFWKLNSQLNWFCYQSIHDHNDEVYGLSINDEGNKLLSCGKDQQILIMIRDYENKWQVIQKIKESKNGYRLCFINNNLFAFQPDFTFTIHLYFFDPITQEYVRSSNISTQTQGRVCYRYFPLVFLTSKNILISKFCSTINLISFNFTSQSINWKLIQTIEFSHHGLFGTISKNGEFLITWDQKQKEFQIRKYQEN</sequence>
<reference evidence="2" key="1">
    <citation type="submission" date="2021-01" db="EMBL/GenBank/DDBJ databases">
        <authorList>
            <consortium name="Genoscope - CEA"/>
            <person name="William W."/>
        </authorList>
    </citation>
    <scope>NUCLEOTIDE SEQUENCE</scope>
</reference>
<dbReference type="PROSITE" id="PS50082">
    <property type="entry name" value="WD_REPEATS_2"/>
    <property type="match status" value="1"/>
</dbReference>
<dbReference type="InterPro" id="IPR001680">
    <property type="entry name" value="WD40_rpt"/>
</dbReference>
<dbReference type="GO" id="GO:0097361">
    <property type="term" value="C:cytosolic [4Fe-4S] assembly targeting complex"/>
    <property type="evidence" value="ECO:0007669"/>
    <property type="project" value="TreeGrafter"/>
</dbReference>
<organism evidence="2 3">
    <name type="scientific">Paramecium sonneborni</name>
    <dbReference type="NCBI Taxonomy" id="65129"/>
    <lineage>
        <taxon>Eukaryota</taxon>
        <taxon>Sar</taxon>
        <taxon>Alveolata</taxon>
        <taxon>Ciliophora</taxon>
        <taxon>Intramacronucleata</taxon>
        <taxon>Oligohymenophorea</taxon>
        <taxon>Peniculida</taxon>
        <taxon>Parameciidae</taxon>
        <taxon>Paramecium</taxon>
    </lineage>
</organism>
<name>A0A8S1PRM3_9CILI</name>
<protein>
    <submittedName>
        <fullName evidence="2">Uncharacterized protein</fullName>
    </submittedName>
</protein>
<evidence type="ECO:0000256" key="1">
    <source>
        <dbReference type="PROSITE-ProRule" id="PRU00221"/>
    </source>
</evidence>
<dbReference type="EMBL" id="CAJJDN010000085">
    <property type="protein sequence ID" value="CAD8105634.1"/>
    <property type="molecule type" value="Genomic_DNA"/>
</dbReference>
<dbReference type="Pfam" id="PF00400">
    <property type="entry name" value="WD40"/>
    <property type="match status" value="3"/>
</dbReference>
<dbReference type="Proteomes" id="UP000692954">
    <property type="component" value="Unassembled WGS sequence"/>
</dbReference>
<dbReference type="PANTHER" id="PTHR19920">
    <property type="entry name" value="WD40 PROTEIN CIAO1"/>
    <property type="match status" value="1"/>
</dbReference>
<evidence type="ECO:0000313" key="3">
    <source>
        <dbReference type="Proteomes" id="UP000692954"/>
    </source>
</evidence>
<accession>A0A8S1PRM3</accession>
<keyword evidence="1" id="KW-0853">WD repeat</keyword>
<dbReference type="PANTHER" id="PTHR19920:SF0">
    <property type="entry name" value="CYTOSOLIC IRON-SULFUR PROTEIN ASSEMBLY PROTEIN CIAO1-RELATED"/>
    <property type="match status" value="1"/>
</dbReference>
<evidence type="ECO:0000313" key="2">
    <source>
        <dbReference type="EMBL" id="CAD8105634.1"/>
    </source>
</evidence>
<gene>
    <name evidence="2" type="ORF">PSON_ATCC_30995.1.T0850023</name>
</gene>
<dbReference type="SMART" id="SM00320">
    <property type="entry name" value="WD40"/>
    <property type="match status" value="3"/>
</dbReference>
<dbReference type="OrthoDB" id="294310at2759"/>
<dbReference type="AlphaFoldDB" id="A0A8S1PRM3"/>
<feature type="repeat" description="WD" evidence="1">
    <location>
        <begin position="111"/>
        <end position="147"/>
    </location>
</feature>
<dbReference type="GO" id="GO:0016226">
    <property type="term" value="P:iron-sulfur cluster assembly"/>
    <property type="evidence" value="ECO:0007669"/>
    <property type="project" value="TreeGrafter"/>
</dbReference>
<proteinExistence type="predicted"/>
<comment type="caution">
    <text evidence="2">The sequence shown here is derived from an EMBL/GenBank/DDBJ whole genome shotgun (WGS) entry which is preliminary data.</text>
</comment>
<keyword evidence="3" id="KW-1185">Reference proteome</keyword>
<dbReference type="PROSITE" id="PS50294">
    <property type="entry name" value="WD_REPEATS_REGION"/>
    <property type="match status" value="1"/>
</dbReference>